<proteinExistence type="predicted"/>
<dbReference type="InterPro" id="IPR036397">
    <property type="entry name" value="RNaseH_sf"/>
</dbReference>
<dbReference type="AlphaFoldDB" id="A0A5D4T3E3"/>
<dbReference type="Proteomes" id="UP000322524">
    <property type="component" value="Unassembled WGS sequence"/>
</dbReference>
<evidence type="ECO:0000313" key="2">
    <source>
        <dbReference type="Proteomes" id="UP000322524"/>
    </source>
</evidence>
<dbReference type="SUPFAM" id="SSF53098">
    <property type="entry name" value="Ribonuclease H-like"/>
    <property type="match status" value="1"/>
</dbReference>
<accession>A0A5D4T3E3</accession>
<protein>
    <submittedName>
        <fullName evidence="1">Uncharacterized protein</fullName>
    </submittedName>
</protein>
<sequence length="188" mass="20999">MRFVGIDPSTKTGFVALDEHGEVIRAKELTGVGSVDPKRMITLINEVISHIQPDDIICIEGFPFSTQKAMFAGGLHHGIRNEIYKRKLSYYEAAPNAVKKFVNITGWEGEKGSKKRLTGPQKKKAIMKAVEEHFGFTHRSDNVVDAYILAHVARLSWIVKEGIDGFENSGTLPTYQYEVVYKILEGAC</sequence>
<dbReference type="InterPro" id="IPR012337">
    <property type="entry name" value="RNaseH-like_sf"/>
</dbReference>
<dbReference type="EMBL" id="VTEV01000003">
    <property type="protein sequence ID" value="TYS68676.1"/>
    <property type="molecule type" value="Genomic_DNA"/>
</dbReference>
<dbReference type="RefSeq" id="WP_148987543.1">
    <property type="nucleotide sequence ID" value="NZ_VTEV01000003.1"/>
</dbReference>
<evidence type="ECO:0000313" key="1">
    <source>
        <dbReference type="EMBL" id="TYS68676.1"/>
    </source>
</evidence>
<dbReference type="Gene3D" id="3.30.420.10">
    <property type="entry name" value="Ribonuclease H-like superfamily/Ribonuclease H"/>
    <property type="match status" value="1"/>
</dbReference>
<name>A0A5D4T3E3_9BACI</name>
<comment type="caution">
    <text evidence="1">The sequence shown here is derived from an EMBL/GenBank/DDBJ whole genome shotgun (WGS) entry which is preliminary data.</text>
</comment>
<gene>
    <name evidence="1" type="ORF">FZC76_06945</name>
</gene>
<dbReference type="GO" id="GO:0003676">
    <property type="term" value="F:nucleic acid binding"/>
    <property type="evidence" value="ECO:0007669"/>
    <property type="project" value="InterPro"/>
</dbReference>
<organism evidence="1 2">
    <name type="scientific">Sutcliffiella horikoshii</name>
    <dbReference type="NCBI Taxonomy" id="79883"/>
    <lineage>
        <taxon>Bacteria</taxon>
        <taxon>Bacillati</taxon>
        <taxon>Bacillota</taxon>
        <taxon>Bacilli</taxon>
        <taxon>Bacillales</taxon>
        <taxon>Bacillaceae</taxon>
        <taxon>Sutcliffiella</taxon>
    </lineage>
</organism>
<reference evidence="1 2" key="1">
    <citation type="submission" date="2019-08" db="EMBL/GenBank/DDBJ databases">
        <title>Bacillus genomes from the desert of Cuatro Cienegas, Coahuila.</title>
        <authorList>
            <person name="Olmedo-Alvarez G."/>
        </authorList>
    </citation>
    <scope>NUCLEOTIDE SEQUENCE [LARGE SCALE GENOMIC DNA]</scope>
    <source>
        <strain evidence="1 2">CH28_1T</strain>
    </source>
</reference>
<dbReference type="OrthoDB" id="2850721at2"/>